<dbReference type="PROSITE" id="PS00745">
    <property type="entry name" value="RF_PROK_I"/>
    <property type="match status" value="1"/>
</dbReference>
<dbReference type="Pfam" id="PF00472">
    <property type="entry name" value="RF-1"/>
    <property type="match status" value="1"/>
</dbReference>
<dbReference type="Gramene" id="rna-AYBTSS11_LOCUS1216">
    <property type="protein sequence ID" value="CAJ1823834.1"/>
    <property type="gene ID" value="gene-AYBTSS11_LOCUS1216"/>
</dbReference>
<dbReference type="InterPro" id="IPR005139">
    <property type="entry name" value="PCRF"/>
</dbReference>
<dbReference type="NCBIfam" id="TIGR00020">
    <property type="entry name" value="prfB"/>
    <property type="match status" value="1"/>
</dbReference>
<evidence type="ECO:0000259" key="3">
    <source>
        <dbReference type="PROSITE" id="PS00745"/>
    </source>
</evidence>
<dbReference type="Pfam" id="PF03462">
    <property type="entry name" value="PCRF"/>
    <property type="match status" value="1"/>
</dbReference>
<dbReference type="Gene3D" id="3.30.70.1660">
    <property type="match status" value="1"/>
</dbReference>
<dbReference type="GO" id="GO:0016149">
    <property type="term" value="F:translation release factor activity, codon specific"/>
    <property type="evidence" value="ECO:0007669"/>
    <property type="project" value="InterPro"/>
</dbReference>
<evidence type="ECO:0000256" key="1">
    <source>
        <dbReference type="ARBA" id="ARBA00010835"/>
    </source>
</evidence>
<dbReference type="Proteomes" id="UP001189624">
    <property type="component" value="Chromosome 1"/>
</dbReference>
<dbReference type="SMART" id="SM00937">
    <property type="entry name" value="PCRF"/>
    <property type="match status" value="1"/>
</dbReference>
<dbReference type="PANTHER" id="PTHR43116:SF3">
    <property type="entry name" value="CLASS I PEPTIDE CHAIN RELEASE FACTOR"/>
    <property type="match status" value="1"/>
</dbReference>
<keyword evidence="2" id="KW-0648">Protein biosynthesis</keyword>
<dbReference type="InterPro" id="IPR045853">
    <property type="entry name" value="Pep_chain_release_fac_I_sf"/>
</dbReference>
<protein>
    <recommendedName>
        <fullName evidence="3">Prokaryotic-type class I peptide chain release factors domain-containing protein</fullName>
    </recommendedName>
</protein>
<dbReference type="InterPro" id="IPR004374">
    <property type="entry name" value="PrfB"/>
</dbReference>
<sequence>MEVVSQPLCTILSATRKHSHLIPQQIPNPSKHFPFLSFRSTTLSSSSRFSPPPLLFAAPENQLSVGEGEDANASEWALQDFYSLRRDVEIMSHRVEEIRESSGLHLLEQELASLEEQAADSSFWDNRAKAQETLSTLADVKDKIKLLNDFKTQVEDAETIVKLTEEMESIDRGLFEEAANLIKELNKSLDRYELTQLLSGPYDKEGAVISITAGAGGTDAQDWADMLLRMYMRWGEKQRYKTRVIEKSPGEEAGIKSATVEVEGRYAYGYLSGEKGTHRIVRQSPFNAKGLRQTSFSGVEVMPLLPEESMDVEIPEEDLEISFSRAGGKGGQNVNKVETAVRITHIPTGVTVRCTEERSQLANKIRALSRLKAKLLVIAEEQRASEIKQIRGDAVKAEWGQQIRNYVFHPYKLVKDVRTGYETTDVNSVMDGELDPFIKSYLKYKFNLSLSTGAVN</sequence>
<dbReference type="GO" id="GO:0005737">
    <property type="term" value="C:cytoplasm"/>
    <property type="evidence" value="ECO:0007669"/>
    <property type="project" value="InterPro"/>
</dbReference>
<dbReference type="HAMAP" id="MF_00094">
    <property type="entry name" value="Rel_fac_2"/>
    <property type="match status" value="1"/>
</dbReference>
<dbReference type="EMBL" id="OY731398">
    <property type="protein sequence ID" value="CAJ1823834.1"/>
    <property type="molecule type" value="Genomic_DNA"/>
</dbReference>
<evidence type="ECO:0000256" key="2">
    <source>
        <dbReference type="ARBA" id="ARBA00022917"/>
    </source>
</evidence>
<proteinExistence type="inferred from homology"/>
<keyword evidence="5" id="KW-1185">Reference proteome</keyword>
<reference evidence="4" key="1">
    <citation type="submission" date="2023-10" db="EMBL/GenBank/DDBJ databases">
        <authorList>
            <person name="Domelevo Entfellner J.-B."/>
        </authorList>
    </citation>
    <scope>NUCLEOTIDE SEQUENCE</scope>
</reference>
<comment type="similarity">
    <text evidence="1">Belongs to the prokaryotic/mitochondrial release factor family.</text>
</comment>
<accession>A0AA86RUB0</accession>
<gene>
    <name evidence="4" type="ORF">AYBTSS11_LOCUS1216</name>
</gene>
<dbReference type="InterPro" id="IPR000352">
    <property type="entry name" value="Pep_chain_release_fac_I"/>
</dbReference>
<evidence type="ECO:0000313" key="5">
    <source>
        <dbReference type="Proteomes" id="UP001189624"/>
    </source>
</evidence>
<name>A0AA86RUB0_9FABA</name>
<dbReference type="Gene3D" id="1.20.58.410">
    <property type="entry name" value="Release factor"/>
    <property type="match status" value="1"/>
</dbReference>
<dbReference type="AlphaFoldDB" id="A0AA86RUB0"/>
<dbReference type="SUPFAM" id="SSF75620">
    <property type="entry name" value="Release factor"/>
    <property type="match status" value="1"/>
</dbReference>
<organism evidence="4 5">
    <name type="scientific">Sphenostylis stenocarpa</name>
    <dbReference type="NCBI Taxonomy" id="92480"/>
    <lineage>
        <taxon>Eukaryota</taxon>
        <taxon>Viridiplantae</taxon>
        <taxon>Streptophyta</taxon>
        <taxon>Embryophyta</taxon>
        <taxon>Tracheophyta</taxon>
        <taxon>Spermatophyta</taxon>
        <taxon>Magnoliopsida</taxon>
        <taxon>eudicotyledons</taxon>
        <taxon>Gunneridae</taxon>
        <taxon>Pentapetalae</taxon>
        <taxon>rosids</taxon>
        <taxon>fabids</taxon>
        <taxon>Fabales</taxon>
        <taxon>Fabaceae</taxon>
        <taxon>Papilionoideae</taxon>
        <taxon>50 kb inversion clade</taxon>
        <taxon>NPAAA clade</taxon>
        <taxon>indigoferoid/millettioid clade</taxon>
        <taxon>Phaseoleae</taxon>
        <taxon>Sphenostylis</taxon>
    </lineage>
</organism>
<evidence type="ECO:0000313" key="4">
    <source>
        <dbReference type="EMBL" id="CAJ1823834.1"/>
    </source>
</evidence>
<dbReference type="PANTHER" id="PTHR43116">
    <property type="entry name" value="PEPTIDE CHAIN RELEASE FACTOR 2"/>
    <property type="match status" value="1"/>
</dbReference>
<dbReference type="Gene3D" id="3.30.160.20">
    <property type="match status" value="1"/>
</dbReference>
<feature type="domain" description="Prokaryotic-type class I peptide chain release factors" evidence="3">
    <location>
        <begin position="325"/>
        <end position="341"/>
    </location>
</feature>